<evidence type="ECO:0000256" key="2">
    <source>
        <dbReference type="SAM" id="Phobius"/>
    </source>
</evidence>
<keyword evidence="4" id="KW-1185">Reference proteome</keyword>
<dbReference type="OrthoDB" id="4382218at2"/>
<dbReference type="Proteomes" id="UP000267289">
    <property type="component" value="Unassembled WGS sequence"/>
</dbReference>
<evidence type="ECO:0000313" key="4">
    <source>
        <dbReference type="Proteomes" id="UP000267289"/>
    </source>
</evidence>
<gene>
    <name evidence="3" type="ORF">LAUMK13_05531</name>
</gene>
<dbReference type="RefSeq" id="WP_075544867.1">
    <property type="nucleotide sequence ID" value="NZ_UPHQ01000306.1"/>
</dbReference>
<evidence type="ECO:0000313" key="3">
    <source>
        <dbReference type="EMBL" id="VBA45795.1"/>
    </source>
</evidence>
<reference evidence="3 4" key="1">
    <citation type="submission" date="2018-09" db="EMBL/GenBank/DDBJ databases">
        <authorList>
            <person name="Tagini F."/>
        </authorList>
    </citation>
    <scope>NUCLEOTIDE SEQUENCE [LARGE SCALE GENOMIC DNA]</scope>
    <source>
        <strain evidence="3 4">MK13</strain>
    </source>
</reference>
<feature type="transmembrane region" description="Helical" evidence="2">
    <location>
        <begin position="162"/>
        <end position="186"/>
    </location>
</feature>
<evidence type="ECO:0000256" key="1">
    <source>
        <dbReference type="SAM" id="MobiDB-lite"/>
    </source>
</evidence>
<sequence>MASSNLFDFNDFGPQQRSGVTPSTPGGNMFSTGFDPWRNQSGSAAPAEASTPGDAFGSSGTTTSDPAARRDTFGQLTASAMGTGTLTTAGPPLAWFGVAFALAIVGVALAGISALTGPMIATALGGWLLAGPFAIGALAIFSRVDTRRRTEAVYSAPTWTSTLYWGVLAVCLLGIAVGAWQIALWAGTM</sequence>
<name>A0A498QNK5_9MYCO</name>
<proteinExistence type="predicted"/>
<keyword evidence="2" id="KW-0472">Membrane</keyword>
<keyword evidence="2" id="KW-0812">Transmembrane</keyword>
<accession>A0A498QNK5</accession>
<feature type="transmembrane region" description="Helical" evidence="2">
    <location>
        <begin position="93"/>
        <end position="114"/>
    </location>
</feature>
<keyword evidence="2" id="KW-1133">Transmembrane helix</keyword>
<feature type="compositionally biased region" description="Polar residues" evidence="1">
    <location>
        <begin position="1"/>
        <end position="31"/>
    </location>
</feature>
<dbReference type="EMBL" id="UPHQ01000306">
    <property type="protein sequence ID" value="VBA45795.1"/>
    <property type="molecule type" value="Genomic_DNA"/>
</dbReference>
<feature type="transmembrane region" description="Helical" evidence="2">
    <location>
        <begin position="120"/>
        <end position="141"/>
    </location>
</feature>
<protein>
    <submittedName>
        <fullName evidence="3">Uncharacterized protein</fullName>
    </submittedName>
</protein>
<dbReference type="AlphaFoldDB" id="A0A498QNK5"/>
<feature type="region of interest" description="Disordered" evidence="1">
    <location>
        <begin position="1"/>
        <end position="68"/>
    </location>
</feature>
<organism evidence="3 4">
    <name type="scientific">Mycobacterium innocens</name>
    <dbReference type="NCBI Taxonomy" id="2341083"/>
    <lineage>
        <taxon>Bacteria</taxon>
        <taxon>Bacillati</taxon>
        <taxon>Actinomycetota</taxon>
        <taxon>Actinomycetes</taxon>
        <taxon>Mycobacteriales</taxon>
        <taxon>Mycobacteriaceae</taxon>
        <taxon>Mycobacterium</taxon>
    </lineage>
</organism>